<feature type="domain" description="Histidine kinase" evidence="9">
    <location>
        <begin position="192"/>
        <end position="406"/>
    </location>
</feature>
<dbReference type="PRINTS" id="PR00344">
    <property type="entry name" value="BCTRLSENSOR"/>
</dbReference>
<comment type="catalytic activity">
    <reaction evidence="1">
        <text>ATP + protein L-histidine = ADP + protein N-phospho-L-histidine.</text>
        <dbReference type="EC" id="2.7.13.3"/>
    </reaction>
</comment>
<dbReference type="InterPro" id="IPR003018">
    <property type="entry name" value="GAF"/>
</dbReference>
<keyword evidence="6 10" id="KW-0418">Kinase</keyword>
<dbReference type="SUPFAM" id="SSF55781">
    <property type="entry name" value="GAF domain-like"/>
    <property type="match status" value="1"/>
</dbReference>
<dbReference type="Gene3D" id="3.30.565.10">
    <property type="entry name" value="Histidine kinase-like ATPase, C-terminal domain"/>
    <property type="match status" value="1"/>
</dbReference>
<dbReference type="InterPro" id="IPR003594">
    <property type="entry name" value="HATPase_dom"/>
</dbReference>
<sequence length="406" mass="42537">MGRMRLEEVLRDAEIGALDLLDGTPPQILDHLVRAAALMTGAAAARINVITSEAQHAIADSTGAVGRDDLEASLCARALRRPERVQLVPDARVDPLFSDSVFVTSGAVTTYAAAQLVTAHGVSIGTLCIFDPQPREITQAMLDALGQLGEAAVQAMEVRRERADMGQLLQVLAGGSKELRRSNEHLAAFAGQVSHDVKGPLAAVQMALELIQEDLDGEEHDRAQLAAFVGTALSSARRMHGTVSGLMDFAVLGGRLQAEQVDAVAVVEEVLVDLAARRGATEVVVEPLPKLYGDRVQVRAVLQNLVANAFKHATTSDGPVVTLSGSTHDGRTTIRVADNGPGVPLAQREAVFELLVRGDAAADAGVDGAGIGLATCRRIVEAHGGSIGVGESPQGGAEFWFSLPDA</sequence>
<dbReference type="AlphaFoldDB" id="A0A1H1MGF0"/>
<evidence type="ECO:0000259" key="9">
    <source>
        <dbReference type="PROSITE" id="PS50109"/>
    </source>
</evidence>
<dbReference type="PROSITE" id="PS50109">
    <property type="entry name" value="HIS_KIN"/>
    <property type="match status" value="1"/>
</dbReference>
<keyword evidence="7" id="KW-0902">Two-component regulatory system</keyword>
<dbReference type="InterPro" id="IPR029016">
    <property type="entry name" value="GAF-like_dom_sf"/>
</dbReference>
<dbReference type="GO" id="GO:0005886">
    <property type="term" value="C:plasma membrane"/>
    <property type="evidence" value="ECO:0007669"/>
    <property type="project" value="UniProtKB-SubCell"/>
</dbReference>
<dbReference type="PANTHER" id="PTHR42878">
    <property type="entry name" value="TWO-COMPONENT HISTIDINE KINASE"/>
    <property type="match status" value="1"/>
</dbReference>
<proteinExistence type="predicted"/>
<evidence type="ECO:0000256" key="4">
    <source>
        <dbReference type="ARBA" id="ARBA00022553"/>
    </source>
</evidence>
<dbReference type="Proteomes" id="UP000198859">
    <property type="component" value="Chromosome I"/>
</dbReference>
<dbReference type="GO" id="GO:0000155">
    <property type="term" value="F:phosphorelay sensor kinase activity"/>
    <property type="evidence" value="ECO:0007669"/>
    <property type="project" value="InterPro"/>
</dbReference>
<evidence type="ECO:0000256" key="8">
    <source>
        <dbReference type="ARBA" id="ARBA00039401"/>
    </source>
</evidence>
<dbReference type="CDD" id="cd00082">
    <property type="entry name" value="HisKA"/>
    <property type="match status" value="1"/>
</dbReference>
<reference evidence="11" key="1">
    <citation type="submission" date="2016-10" db="EMBL/GenBank/DDBJ databases">
        <authorList>
            <person name="Varghese N."/>
            <person name="Submissions S."/>
        </authorList>
    </citation>
    <scope>NUCLEOTIDE SEQUENCE [LARGE SCALE GENOMIC DNA]</scope>
    <source>
        <strain evidence="11">DSM 22127</strain>
    </source>
</reference>
<evidence type="ECO:0000256" key="7">
    <source>
        <dbReference type="ARBA" id="ARBA00023012"/>
    </source>
</evidence>
<evidence type="ECO:0000256" key="6">
    <source>
        <dbReference type="ARBA" id="ARBA00022777"/>
    </source>
</evidence>
<evidence type="ECO:0000256" key="5">
    <source>
        <dbReference type="ARBA" id="ARBA00022679"/>
    </source>
</evidence>
<name>A0A1H1MGF0_9ACTN</name>
<dbReference type="InterPro" id="IPR003661">
    <property type="entry name" value="HisK_dim/P_dom"/>
</dbReference>
<evidence type="ECO:0000256" key="2">
    <source>
        <dbReference type="ARBA" id="ARBA00004236"/>
    </source>
</evidence>
<protein>
    <recommendedName>
        <fullName evidence="8">Sensor-like histidine kinase SenX3</fullName>
        <ecNumber evidence="3">2.7.13.3</ecNumber>
    </recommendedName>
</protein>
<dbReference type="Pfam" id="PF02518">
    <property type="entry name" value="HATPase_c"/>
    <property type="match status" value="1"/>
</dbReference>
<comment type="subcellular location">
    <subcellularLocation>
        <location evidence="2">Cell membrane</location>
    </subcellularLocation>
</comment>
<dbReference type="Pfam" id="PF01590">
    <property type="entry name" value="GAF"/>
    <property type="match status" value="1"/>
</dbReference>
<keyword evidence="11" id="KW-1185">Reference proteome</keyword>
<dbReference type="EC" id="2.7.13.3" evidence="3"/>
<dbReference type="SUPFAM" id="SSF47384">
    <property type="entry name" value="Homodimeric domain of signal transducing histidine kinase"/>
    <property type="match status" value="1"/>
</dbReference>
<organism evidence="10 11">
    <name type="scientific">Nocardioides scoriae</name>
    <dbReference type="NCBI Taxonomy" id="642780"/>
    <lineage>
        <taxon>Bacteria</taxon>
        <taxon>Bacillati</taxon>
        <taxon>Actinomycetota</taxon>
        <taxon>Actinomycetes</taxon>
        <taxon>Propionibacteriales</taxon>
        <taxon>Nocardioidaceae</taxon>
        <taxon>Nocardioides</taxon>
    </lineage>
</organism>
<dbReference type="Gene3D" id="3.30.450.40">
    <property type="match status" value="1"/>
</dbReference>
<dbReference type="GO" id="GO:0007234">
    <property type="term" value="P:osmosensory signaling via phosphorelay pathway"/>
    <property type="evidence" value="ECO:0007669"/>
    <property type="project" value="TreeGrafter"/>
</dbReference>
<dbReference type="GO" id="GO:0000156">
    <property type="term" value="F:phosphorelay response regulator activity"/>
    <property type="evidence" value="ECO:0007669"/>
    <property type="project" value="TreeGrafter"/>
</dbReference>
<dbReference type="InterPro" id="IPR004358">
    <property type="entry name" value="Sig_transdc_His_kin-like_C"/>
</dbReference>
<dbReference type="Gene3D" id="1.10.287.130">
    <property type="match status" value="1"/>
</dbReference>
<dbReference type="InterPro" id="IPR050351">
    <property type="entry name" value="BphY/WalK/GraS-like"/>
</dbReference>
<dbReference type="InterPro" id="IPR036890">
    <property type="entry name" value="HATPase_C_sf"/>
</dbReference>
<dbReference type="PANTHER" id="PTHR42878:SF15">
    <property type="entry name" value="BACTERIOPHYTOCHROME"/>
    <property type="match status" value="1"/>
</dbReference>
<evidence type="ECO:0000313" key="10">
    <source>
        <dbReference type="EMBL" id="SDR85828.1"/>
    </source>
</evidence>
<evidence type="ECO:0000256" key="3">
    <source>
        <dbReference type="ARBA" id="ARBA00012438"/>
    </source>
</evidence>
<keyword evidence="4" id="KW-0597">Phosphoprotein</keyword>
<gene>
    <name evidence="10" type="ORF">SAMN04488570_0575</name>
</gene>
<dbReference type="InterPro" id="IPR036097">
    <property type="entry name" value="HisK_dim/P_sf"/>
</dbReference>
<dbReference type="Pfam" id="PF00512">
    <property type="entry name" value="HisKA"/>
    <property type="match status" value="1"/>
</dbReference>
<dbReference type="SMART" id="SM00387">
    <property type="entry name" value="HATPase_c"/>
    <property type="match status" value="1"/>
</dbReference>
<dbReference type="EMBL" id="LT629757">
    <property type="protein sequence ID" value="SDR85828.1"/>
    <property type="molecule type" value="Genomic_DNA"/>
</dbReference>
<dbReference type="STRING" id="642780.SAMN04488570_0575"/>
<evidence type="ECO:0000256" key="1">
    <source>
        <dbReference type="ARBA" id="ARBA00000085"/>
    </source>
</evidence>
<dbReference type="InterPro" id="IPR005467">
    <property type="entry name" value="His_kinase_dom"/>
</dbReference>
<dbReference type="SMART" id="SM00388">
    <property type="entry name" value="HisKA"/>
    <property type="match status" value="1"/>
</dbReference>
<keyword evidence="5" id="KW-0808">Transferase</keyword>
<dbReference type="GO" id="GO:0030295">
    <property type="term" value="F:protein kinase activator activity"/>
    <property type="evidence" value="ECO:0007669"/>
    <property type="project" value="TreeGrafter"/>
</dbReference>
<accession>A0A1H1MGF0</accession>
<dbReference type="SUPFAM" id="SSF55874">
    <property type="entry name" value="ATPase domain of HSP90 chaperone/DNA topoisomerase II/histidine kinase"/>
    <property type="match status" value="1"/>
</dbReference>
<evidence type="ECO:0000313" key="11">
    <source>
        <dbReference type="Proteomes" id="UP000198859"/>
    </source>
</evidence>